<proteinExistence type="predicted"/>
<dbReference type="Proteomes" id="UP000236284">
    <property type="component" value="Unassembled WGS sequence"/>
</dbReference>
<gene>
    <name evidence="1" type="ORF">CEP15_12015</name>
</gene>
<evidence type="ECO:0000313" key="2">
    <source>
        <dbReference type="Proteomes" id="UP000236284"/>
    </source>
</evidence>
<reference evidence="1 2" key="1">
    <citation type="submission" date="2017-06" db="EMBL/GenBank/DDBJ databases">
        <title>Genome variation in co-occurring toxic Cylindrospermopsis raciborskii strains determines phenotypic plasticity.</title>
        <authorList>
            <person name="Willis A."/>
            <person name="Woodhouse J."/>
            <person name="Ongley S."/>
            <person name="Jex A."/>
            <person name="Burford M."/>
            <person name="Neilan B."/>
        </authorList>
    </citation>
    <scope>NUCLEOTIDE SEQUENCE [LARGE SCALE GENOMIC DNA]</scope>
    <source>
        <strain evidence="1 2">C07</strain>
    </source>
</reference>
<dbReference type="InterPro" id="IPR011009">
    <property type="entry name" value="Kinase-like_dom_sf"/>
</dbReference>
<accession>A0ABX4WLR6</accession>
<comment type="caution">
    <text evidence="1">The sequence shown here is derived from an EMBL/GenBank/DDBJ whole genome shotgun (WGS) entry which is preliminary data.</text>
</comment>
<dbReference type="SUPFAM" id="SSF56112">
    <property type="entry name" value="Protein kinase-like (PK-like)"/>
    <property type="match status" value="1"/>
</dbReference>
<evidence type="ECO:0000313" key="1">
    <source>
        <dbReference type="EMBL" id="PNJ95188.1"/>
    </source>
</evidence>
<keyword evidence="2" id="KW-1185">Reference proteome</keyword>
<dbReference type="EMBL" id="NJHS01000114">
    <property type="protein sequence ID" value="PNJ95188.1"/>
    <property type="molecule type" value="Genomic_DNA"/>
</dbReference>
<name>A0ABX4WLR6_9CYAN</name>
<organism evidence="1 2">
    <name type="scientific">Cylindrospermopsis raciborskii C07</name>
    <dbReference type="NCBI Taxonomy" id="2014886"/>
    <lineage>
        <taxon>Bacteria</taxon>
        <taxon>Bacillati</taxon>
        <taxon>Cyanobacteriota</taxon>
        <taxon>Cyanophyceae</taxon>
        <taxon>Nostocales</taxon>
        <taxon>Aphanizomenonaceae</taxon>
        <taxon>Cylindrospermopsis</taxon>
    </lineage>
</organism>
<protein>
    <recommendedName>
        <fullName evidence="3">Protein kinase domain-containing protein</fullName>
    </recommendedName>
</protein>
<evidence type="ECO:0008006" key="3">
    <source>
        <dbReference type="Google" id="ProtNLM"/>
    </source>
</evidence>
<sequence length="61" mass="6937">MNTLNSDDIIASEHNEYKILGNLSQGSFGVTYRAENIRTKEKKSVLLKNFNPKKRVLGKKV</sequence>